<comment type="cofactor">
    <cofactor evidence="9">
        <name>Mg(2+)</name>
        <dbReference type="ChEBI" id="CHEBI:18420"/>
    </cofactor>
    <text evidence="9">Binds 1 Mg(2+) ion per subunit.</text>
</comment>
<comment type="catalytic activity">
    <reaction evidence="8 9 10">
        <text>2-[(2R,5Z)-2-carboxy-4-methylthiazol-5(2H)-ylidene]ethyl phosphate + 4-amino-2-methyl-5-(diphosphooxymethyl)pyrimidine + 2 H(+) = thiamine phosphate + CO2 + diphosphate</text>
        <dbReference type="Rhea" id="RHEA:47844"/>
        <dbReference type="ChEBI" id="CHEBI:15378"/>
        <dbReference type="ChEBI" id="CHEBI:16526"/>
        <dbReference type="ChEBI" id="CHEBI:33019"/>
        <dbReference type="ChEBI" id="CHEBI:37575"/>
        <dbReference type="ChEBI" id="CHEBI:57841"/>
        <dbReference type="ChEBI" id="CHEBI:62899"/>
        <dbReference type="EC" id="2.5.1.3"/>
    </reaction>
</comment>
<dbReference type="SUPFAM" id="SSF51391">
    <property type="entry name" value="Thiamin phosphate synthase"/>
    <property type="match status" value="1"/>
</dbReference>
<feature type="binding site" evidence="9">
    <location>
        <position position="71"/>
    </location>
    <ligand>
        <name>4-amino-2-methyl-5-(diphosphooxymethyl)pyrimidine</name>
        <dbReference type="ChEBI" id="CHEBI:57841"/>
    </ligand>
</feature>
<gene>
    <name evidence="9" type="primary">thiE</name>
    <name evidence="14" type="ORF">BECKH772A_GA0070896_100706</name>
    <name evidence="15" type="ORF">BECKH772B_GA0070898_100736</name>
    <name evidence="16" type="ORF">BECKH772C_GA0070978_100656</name>
</gene>
<keyword evidence="4 9" id="KW-0460">Magnesium</keyword>
<keyword evidence="2 9" id="KW-0808">Transferase</keyword>
<dbReference type="InterPro" id="IPR036206">
    <property type="entry name" value="ThiamineP_synth_sf"/>
</dbReference>
<comment type="catalytic activity">
    <reaction evidence="7 9 10">
        <text>2-(2-carboxy-4-methylthiazol-5-yl)ethyl phosphate + 4-amino-2-methyl-5-(diphosphooxymethyl)pyrimidine + 2 H(+) = thiamine phosphate + CO2 + diphosphate</text>
        <dbReference type="Rhea" id="RHEA:47848"/>
        <dbReference type="ChEBI" id="CHEBI:15378"/>
        <dbReference type="ChEBI" id="CHEBI:16526"/>
        <dbReference type="ChEBI" id="CHEBI:33019"/>
        <dbReference type="ChEBI" id="CHEBI:37575"/>
        <dbReference type="ChEBI" id="CHEBI:57841"/>
        <dbReference type="ChEBI" id="CHEBI:62890"/>
        <dbReference type="EC" id="2.5.1.3"/>
    </reaction>
</comment>
<feature type="binding site" evidence="9">
    <location>
        <position position="140"/>
    </location>
    <ligand>
        <name>4-amino-2-methyl-5-(diphosphooxymethyl)pyrimidine</name>
        <dbReference type="ChEBI" id="CHEBI:57841"/>
    </ligand>
</feature>
<evidence type="ECO:0000256" key="11">
    <source>
        <dbReference type="RuleBase" id="RU004253"/>
    </source>
</evidence>
<dbReference type="HAMAP" id="MF_00097">
    <property type="entry name" value="TMP_synthase"/>
    <property type="match status" value="1"/>
</dbReference>
<evidence type="ECO:0000256" key="10">
    <source>
        <dbReference type="RuleBase" id="RU003826"/>
    </source>
</evidence>
<feature type="region of interest" description="Disordered" evidence="12">
    <location>
        <begin position="1"/>
        <end position="22"/>
    </location>
</feature>
<comment type="similarity">
    <text evidence="9 10">Belongs to the thiamine-phosphate synthase family.</text>
</comment>
<comment type="function">
    <text evidence="9">Condenses 4-methyl-5-(beta-hydroxyethyl)thiazole monophosphate (THZ-P) and 2-methyl-4-amino-5-hydroxymethyl pyrimidine pyrophosphate (HMP-PP) to form thiamine monophosphate (TMP).</text>
</comment>
<dbReference type="EMBL" id="CAADFG010000070">
    <property type="protein sequence ID" value="VFJ94319.1"/>
    <property type="molecule type" value="Genomic_DNA"/>
</dbReference>
<dbReference type="GO" id="GO:0000287">
    <property type="term" value="F:magnesium ion binding"/>
    <property type="evidence" value="ECO:0007669"/>
    <property type="project" value="UniProtKB-UniRule"/>
</dbReference>
<dbReference type="GO" id="GO:0009229">
    <property type="term" value="P:thiamine diphosphate biosynthetic process"/>
    <property type="evidence" value="ECO:0007669"/>
    <property type="project" value="UniProtKB-UniRule"/>
</dbReference>
<dbReference type="EMBL" id="CAADFJ010000065">
    <property type="protein sequence ID" value="VFK01413.1"/>
    <property type="molecule type" value="Genomic_DNA"/>
</dbReference>
<comment type="pathway">
    <text evidence="1 9 11">Cofactor biosynthesis; thiamine diphosphate biosynthesis; thiamine phosphate from 4-amino-2-methyl-5-diphosphomethylpyrimidine and 4-methyl-5-(2-phosphoethyl)-thiazole: step 1/1.</text>
</comment>
<dbReference type="EC" id="2.5.1.3" evidence="9"/>
<sequence length="211" mass="21570">MTPLPTQGLYAITGDGPDGPGDLPGAVEAAIRGGAALIQYRDKSGDGQRRFQAARALLDVCRAHEVPLIINDDVELAAGIGADGVHLGKVDPSVAAARAHLGKGRIIGVSCYDALERAQAAEKAGADYVAFGSFYPSGTKPEAVPVTVAQLRAFRQGLPLPIAAIGGITPENAPPLIAAGANLLAVIQGVFGAPDVAAAARAYADLFRWDP</sequence>
<dbReference type="EMBL" id="CAADFI010000073">
    <property type="protein sequence ID" value="VFJ95208.1"/>
    <property type="molecule type" value="Genomic_DNA"/>
</dbReference>
<feature type="binding site" evidence="9">
    <location>
        <position position="110"/>
    </location>
    <ligand>
        <name>4-amino-2-methyl-5-(diphosphooxymethyl)pyrimidine</name>
        <dbReference type="ChEBI" id="CHEBI:57841"/>
    </ligand>
</feature>
<feature type="binding site" evidence="9">
    <location>
        <position position="91"/>
    </location>
    <ligand>
        <name>Mg(2+)</name>
        <dbReference type="ChEBI" id="CHEBI:18420"/>
    </ligand>
</feature>
<comment type="catalytic activity">
    <reaction evidence="6 9 10">
        <text>4-methyl-5-(2-phosphooxyethyl)-thiazole + 4-amino-2-methyl-5-(diphosphooxymethyl)pyrimidine + H(+) = thiamine phosphate + diphosphate</text>
        <dbReference type="Rhea" id="RHEA:22328"/>
        <dbReference type="ChEBI" id="CHEBI:15378"/>
        <dbReference type="ChEBI" id="CHEBI:33019"/>
        <dbReference type="ChEBI" id="CHEBI:37575"/>
        <dbReference type="ChEBI" id="CHEBI:57841"/>
        <dbReference type="ChEBI" id="CHEBI:58296"/>
        <dbReference type="EC" id="2.5.1.3"/>
    </reaction>
</comment>
<dbReference type="GO" id="GO:0005737">
    <property type="term" value="C:cytoplasm"/>
    <property type="evidence" value="ECO:0007669"/>
    <property type="project" value="TreeGrafter"/>
</dbReference>
<evidence type="ECO:0000256" key="7">
    <source>
        <dbReference type="ARBA" id="ARBA00047851"/>
    </source>
</evidence>
<dbReference type="PANTHER" id="PTHR20857:SF15">
    <property type="entry name" value="THIAMINE-PHOSPHATE SYNTHASE"/>
    <property type="match status" value="1"/>
</dbReference>
<dbReference type="CDD" id="cd00564">
    <property type="entry name" value="TMP_TenI"/>
    <property type="match status" value="1"/>
</dbReference>
<evidence type="ECO:0000313" key="14">
    <source>
        <dbReference type="EMBL" id="VFJ94319.1"/>
    </source>
</evidence>
<evidence type="ECO:0000256" key="4">
    <source>
        <dbReference type="ARBA" id="ARBA00022842"/>
    </source>
</evidence>
<dbReference type="Gene3D" id="3.20.20.70">
    <property type="entry name" value="Aldolase class I"/>
    <property type="match status" value="1"/>
</dbReference>
<feature type="binding site" evidence="9">
    <location>
        <position position="72"/>
    </location>
    <ligand>
        <name>Mg(2+)</name>
        <dbReference type="ChEBI" id="CHEBI:18420"/>
    </ligand>
</feature>
<dbReference type="AlphaFoldDB" id="A0A450V9C9"/>
<feature type="binding site" evidence="9">
    <location>
        <begin position="137"/>
        <end position="139"/>
    </location>
    <ligand>
        <name>2-[(2R,5Z)-2-carboxy-4-methylthiazol-5(2H)-ylidene]ethyl phosphate</name>
        <dbReference type="ChEBI" id="CHEBI:62899"/>
    </ligand>
</feature>
<protein>
    <recommendedName>
        <fullName evidence="9">Thiamine-phosphate synthase</fullName>
        <shortName evidence="9">TP synthase</shortName>
        <shortName evidence="9">TPS</shortName>
        <ecNumber evidence="9">2.5.1.3</ecNumber>
    </recommendedName>
    <alternativeName>
        <fullName evidence="9">Thiamine-phosphate pyrophosphorylase</fullName>
        <shortName evidence="9">TMP pyrophosphorylase</shortName>
        <shortName evidence="9">TMP-PPase</shortName>
    </alternativeName>
</protein>
<evidence type="ECO:0000259" key="13">
    <source>
        <dbReference type="Pfam" id="PF02581"/>
    </source>
</evidence>
<evidence type="ECO:0000313" key="16">
    <source>
        <dbReference type="EMBL" id="VFK01413.1"/>
    </source>
</evidence>
<name>A0A450V9C9_9GAMM</name>
<dbReference type="InterPro" id="IPR022998">
    <property type="entry name" value="ThiamineP_synth_TenI"/>
</dbReference>
<dbReference type="Pfam" id="PF02581">
    <property type="entry name" value="TMP-TENI"/>
    <property type="match status" value="1"/>
</dbReference>
<evidence type="ECO:0000256" key="12">
    <source>
        <dbReference type="SAM" id="MobiDB-lite"/>
    </source>
</evidence>
<dbReference type="NCBIfam" id="TIGR00693">
    <property type="entry name" value="thiE"/>
    <property type="match status" value="1"/>
</dbReference>
<feature type="binding site" evidence="9">
    <location>
        <begin position="39"/>
        <end position="43"/>
    </location>
    <ligand>
        <name>4-amino-2-methyl-5-(diphosphooxymethyl)pyrimidine</name>
        <dbReference type="ChEBI" id="CHEBI:57841"/>
    </ligand>
</feature>
<evidence type="ECO:0000256" key="9">
    <source>
        <dbReference type="HAMAP-Rule" id="MF_00097"/>
    </source>
</evidence>
<evidence type="ECO:0000256" key="8">
    <source>
        <dbReference type="ARBA" id="ARBA00047883"/>
    </source>
</evidence>
<dbReference type="UniPathway" id="UPA00060">
    <property type="reaction ID" value="UER00141"/>
</dbReference>
<dbReference type="PANTHER" id="PTHR20857">
    <property type="entry name" value="THIAMINE-PHOSPHATE PYROPHOSPHORYLASE"/>
    <property type="match status" value="1"/>
</dbReference>
<evidence type="ECO:0000256" key="6">
    <source>
        <dbReference type="ARBA" id="ARBA00047334"/>
    </source>
</evidence>
<accession>A0A450V9C9</accession>
<evidence type="ECO:0000313" key="15">
    <source>
        <dbReference type="EMBL" id="VFJ95208.1"/>
    </source>
</evidence>
<comment type="caution">
    <text evidence="9">Lacks conserved residue(s) required for the propagation of feature annotation.</text>
</comment>
<organism evidence="16">
    <name type="scientific">Candidatus Kentrum eta</name>
    <dbReference type="NCBI Taxonomy" id="2126337"/>
    <lineage>
        <taxon>Bacteria</taxon>
        <taxon>Pseudomonadati</taxon>
        <taxon>Pseudomonadota</taxon>
        <taxon>Gammaproteobacteria</taxon>
        <taxon>Candidatus Kentrum</taxon>
    </lineage>
</organism>
<evidence type="ECO:0000256" key="1">
    <source>
        <dbReference type="ARBA" id="ARBA00005165"/>
    </source>
</evidence>
<feature type="domain" description="Thiamine phosphate synthase/TenI" evidence="13">
    <location>
        <begin position="9"/>
        <end position="190"/>
    </location>
</feature>
<dbReference type="InterPro" id="IPR034291">
    <property type="entry name" value="TMP_synthase"/>
</dbReference>
<proteinExistence type="inferred from homology"/>
<reference evidence="16" key="1">
    <citation type="submission" date="2019-02" db="EMBL/GenBank/DDBJ databases">
        <authorList>
            <person name="Gruber-Vodicka R. H."/>
            <person name="Seah K. B. B."/>
        </authorList>
    </citation>
    <scope>NUCLEOTIDE SEQUENCE</scope>
    <source>
        <strain evidence="16">BECK_SA2B12</strain>
        <strain evidence="14">BECK_SA2B15</strain>
        <strain evidence="15">BECK_SA2B20</strain>
    </source>
</reference>
<evidence type="ECO:0000256" key="2">
    <source>
        <dbReference type="ARBA" id="ARBA00022679"/>
    </source>
</evidence>
<dbReference type="InterPro" id="IPR013785">
    <property type="entry name" value="Aldolase_TIM"/>
</dbReference>
<evidence type="ECO:0000256" key="5">
    <source>
        <dbReference type="ARBA" id="ARBA00022977"/>
    </source>
</evidence>
<keyword evidence="5 9" id="KW-0784">Thiamine biosynthesis</keyword>
<dbReference type="GO" id="GO:0009228">
    <property type="term" value="P:thiamine biosynthetic process"/>
    <property type="evidence" value="ECO:0007669"/>
    <property type="project" value="UniProtKB-KW"/>
</dbReference>
<feature type="binding site" evidence="9">
    <location>
        <position position="167"/>
    </location>
    <ligand>
        <name>2-[(2R,5Z)-2-carboxy-4-methylthiazol-5(2H)-ylidene]ethyl phosphate</name>
        <dbReference type="ChEBI" id="CHEBI:62899"/>
    </ligand>
</feature>
<dbReference type="GO" id="GO:0004789">
    <property type="term" value="F:thiamine-phosphate diphosphorylase activity"/>
    <property type="evidence" value="ECO:0007669"/>
    <property type="project" value="UniProtKB-UniRule"/>
</dbReference>
<evidence type="ECO:0000256" key="3">
    <source>
        <dbReference type="ARBA" id="ARBA00022723"/>
    </source>
</evidence>
<keyword evidence="3 9" id="KW-0479">Metal-binding</keyword>